<proteinExistence type="inferred from homology"/>
<protein>
    <recommendedName>
        <fullName evidence="3">monoamine oxidase</fullName>
        <ecNumber evidence="3">1.4.3.4</ecNumber>
    </recommendedName>
</protein>
<dbReference type="EMBL" id="LN609529">
    <property type="protein sequence ID" value="CEF67122.1"/>
    <property type="molecule type" value="Genomic_DNA"/>
</dbReference>
<evidence type="ECO:0000256" key="2">
    <source>
        <dbReference type="ARBA" id="ARBA00005995"/>
    </source>
</evidence>
<dbReference type="EC" id="1.4.3.4" evidence="3"/>
<organism evidence="8">
    <name type="scientific">Strongyloides ratti</name>
    <name type="common">Parasitic roundworm</name>
    <dbReference type="NCBI Taxonomy" id="34506"/>
    <lineage>
        <taxon>Eukaryota</taxon>
        <taxon>Metazoa</taxon>
        <taxon>Ecdysozoa</taxon>
        <taxon>Nematoda</taxon>
        <taxon>Chromadorea</taxon>
        <taxon>Rhabditida</taxon>
        <taxon>Tylenchina</taxon>
        <taxon>Panagrolaimomorpha</taxon>
        <taxon>Strongyloidoidea</taxon>
        <taxon>Strongyloididae</taxon>
        <taxon>Strongyloides</taxon>
    </lineage>
</organism>
<dbReference type="RefSeq" id="XP_024506322.1">
    <property type="nucleotide sequence ID" value="XM_024652779.1"/>
</dbReference>
<dbReference type="PANTHER" id="PTHR43563">
    <property type="entry name" value="AMINE OXIDASE"/>
    <property type="match status" value="1"/>
</dbReference>
<dbReference type="GeneID" id="36379487"/>
<feature type="region of interest" description="Disordered" evidence="5">
    <location>
        <begin position="587"/>
        <end position="606"/>
    </location>
</feature>
<dbReference type="WBParaSite" id="SRAE_2000178700.1">
    <property type="protein sequence ID" value="SRAE_2000178700.1"/>
    <property type="gene ID" value="WBGene00261993"/>
</dbReference>
<dbReference type="AlphaFoldDB" id="A0A090LBK4"/>
<dbReference type="WormBase" id="SRAE_2000178700">
    <property type="protein sequence ID" value="SRP05637"/>
    <property type="gene ID" value="WBGene00261993"/>
</dbReference>
<name>A0A090LBK4_STRRB</name>
<feature type="compositionally biased region" description="Polar residues" evidence="5">
    <location>
        <begin position="591"/>
        <end position="606"/>
    </location>
</feature>
<dbReference type="OrthoDB" id="7777654at2759"/>
<dbReference type="Pfam" id="PF01593">
    <property type="entry name" value="Amino_oxidase"/>
    <property type="match status" value="1"/>
</dbReference>
<dbReference type="InterPro" id="IPR002937">
    <property type="entry name" value="Amino_oxidase"/>
</dbReference>
<evidence type="ECO:0000259" key="7">
    <source>
        <dbReference type="Pfam" id="PF01593"/>
    </source>
</evidence>
<evidence type="ECO:0000256" key="6">
    <source>
        <dbReference type="SAM" id="SignalP"/>
    </source>
</evidence>
<accession>A0A090LBK4</accession>
<dbReference type="GO" id="GO:0005741">
    <property type="term" value="C:mitochondrial outer membrane"/>
    <property type="evidence" value="ECO:0007669"/>
    <property type="project" value="UniProtKB-SubCell"/>
</dbReference>
<keyword evidence="9" id="KW-1185">Reference proteome</keyword>
<evidence type="ECO:0000313" key="9">
    <source>
        <dbReference type="Proteomes" id="UP000035682"/>
    </source>
</evidence>
<gene>
    <name evidence="8 10 11" type="ORF">SRAE_2000178700</name>
</gene>
<comment type="similarity">
    <text evidence="2">Belongs to the flavin monoamine oxidase family.</text>
</comment>
<dbReference type="CTD" id="36379487"/>
<comment type="subcellular location">
    <subcellularLocation>
        <location evidence="1">Mitochondrion outer membrane</location>
        <topology evidence="1">Single-pass type IV membrane protein</topology>
        <orientation evidence="1">Cytoplasmic side</orientation>
    </subcellularLocation>
</comment>
<evidence type="ECO:0000313" key="8">
    <source>
        <dbReference type="EMBL" id="CEF67122.1"/>
    </source>
</evidence>
<dbReference type="InterPro" id="IPR050703">
    <property type="entry name" value="Flavin_MAO"/>
</dbReference>
<keyword evidence="6" id="KW-0732">Signal</keyword>
<dbReference type="InterPro" id="IPR036188">
    <property type="entry name" value="FAD/NAD-bd_sf"/>
</dbReference>
<evidence type="ECO:0000313" key="10">
    <source>
        <dbReference type="WBParaSite" id="SRAE_2000178700.1"/>
    </source>
</evidence>
<dbReference type="STRING" id="34506.A0A090LBK4"/>
<dbReference type="Gene3D" id="3.50.50.60">
    <property type="entry name" value="FAD/NAD(P)-binding domain"/>
    <property type="match status" value="1"/>
</dbReference>
<dbReference type="GO" id="GO:0097621">
    <property type="term" value="F:monoamine oxidase activity"/>
    <property type="evidence" value="ECO:0007669"/>
    <property type="project" value="UniProtKB-EC"/>
</dbReference>
<sequence>MINKLKVFFIIYIQLSLILPISTLENTTNTLNYDIVIIGSGLTGLTAAREIKLKNPSASVVILEASNTSGGRVRGQLLSISKDEPSKKQMVDIGAIWISPSHNEIIELAKEFNLDLYSQANSCGERTIFVNNNNTQNFRFKRQSDWNQLPGGGSSILELSSPTIFNELLSQNCQDFINSNSLLESTKDSVFRFLQTFYDAPANSISALQLMLTLSSENEDIQTLLNNQGHGKSLIMKNSLQSLVNQMTKDTLINYNQEVSSIFILADNGEVIKNNSLTGSQVFITTSNGQNYVAQEVIVAISPQKTSKISFEPELNDSDSNFLSNYKSYGDAYYFVASFTSPFWRKNNQSGQIIFSDQTASNSLYWMTTFDISEDNNCQTENNIGLLYGIAHFATELDEQNRIQAYTNILKENLGNQTEELIDIKDIQWTKQPYVNGLVGVIPVNGMTNFSQLSANLFKKRIHFASPELSLKSMGTINGGVIIGKEIANAVLQEMTNLPEIKLQDDSSNKTIVNNIIDRNNNSYFITTIIPTTEEVNTDKTTFYYNTTPHYIEETALTKSTTTQSYESTTPNPNAFVYNTSKHYFDETTDNSKTTESYNQQSTNSPIASTYLNDNLNELTTLTMQTTETTLLNKINSTYIDFENFTTPNYLVESTTYNSTTNYSQIGIFNDDDNLDTTMFPYNTTPHYTYDQTTDITSNKINNNQEINVTSVSSIESSTFPYSTSSHYPEDYVLSSSSQSPTTPNRVEFYTTEKSSLNNSLNDKTTKDDFSSDSSITQKYADAIHKVNGTNDINEINSLISQIQMDISNVSKEDSLYLIKQLNELIDMLIDGIQNNQGI</sequence>
<dbReference type="SUPFAM" id="SSF54373">
    <property type="entry name" value="FAD-linked reductases, C-terminal domain"/>
    <property type="match status" value="1"/>
</dbReference>
<feature type="chain" id="PRO_5015030650" description="monoamine oxidase" evidence="6">
    <location>
        <begin position="24"/>
        <end position="839"/>
    </location>
</feature>
<comment type="catalytic activity">
    <reaction evidence="4">
        <text>a secondary aliphatic amine + O2 + H2O = a primary amine + an aldehyde + H2O2</text>
        <dbReference type="Rhea" id="RHEA:26414"/>
        <dbReference type="ChEBI" id="CHEBI:15377"/>
        <dbReference type="ChEBI" id="CHEBI:15379"/>
        <dbReference type="ChEBI" id="CHEBI:16240"/>
        <dbReference type="ChEBI" id="CHEBI:17478"/>
        <dbReference type="ChEBI" id="CHEBI:58855"/>
        <dbReference type="ChEBI" id="CHEBI:65296"/>
        <dbReference type="EC" id="1.4.3.4"/>
    </reaction>
</comment>
<evidence type="ECO:0000256" key="4">
    <source>
        <dbReference type="ARBA" id="ARBA00048448"/>
    </source>
</evidence>
<evidence type="ECO:0000313" key="11">
    <source>
        <dbReference type="WormBase" id="SRAE_2000178700"/>
    </source>
</evidence>
<reference evidence="10" key="2">
    <citation type="submission" date="2020-12" db="UniProtKB">
        <authorList>
            <consortium name="WormBaseParasite"/>
        </authorList>
    </citation>
    <scope>IDENTIFICATION</scope>
</reference>
<dbReference type="Proteomes" id="UP000035682">
    <property type="component" value="Unplaced"/>
</dbReference>
<reference evidence="8 9" key="1">
    <citation type="submission" date="2014-09" db="EMBL/GenBank/DDBJ databases">
        <authorList>
            <person name="Martin A.A."/>
        </authorList>
    </citation>
    <scope>NUCLEOTIDE SEQUENCE</scope>
    <source>
        <strain evidence="9">ED321</strain>
        <strain evidence="8">ED321 Heterogonic</strain>
    </source>
</reference>
<dbReference type="PANTHER" id="PTHR43563:SF18">
    <property type="entry name" value="AMINE OXIDASE DOMAIN-CONTAINING PROTEIN"/>
    <property type="match status" value="1"/>
</dbReference>
<evidence type="ECO:0000256" key="5">
    <source>
        <dbReference type="SAM" id="MobiDB-lite"/>
    </source>
</evidence>
<evidence type="ECO:0000256" key="1">
    <source>
        <dbReference type="ARBA" id="ARBA00004362"/>
    </source>
</evidence>
<feature type="domain" description="Amine oxidase" evidence="7">
    <location>
        <begin position="42"/>
        <end position="492"/>
    </location>
</feature>
<feature type="signal peptide" evidence="6">
    <location>
        <begin position="1"/>
        <end position="23"/>
    </location>
</feature>
<evidence type="ECO:0000256" key="3">
    <source>
        <dbReference type="ARBA" id="ARBA00012804"/>
    </source>
</evidence>
<dbReference type="SUPFAM" id="SSF51905">
    <property type="entry name" value="FAD/NAD(P)-binding domain"/>
    <property type="match status" value="1"/>
</dbReference>